<dbReference type="Pfam" id="PF18962">
    <property type="entry name" value="Por_Secre_tail"/>
    <property type="match status" value="1"/>
</dbReference>
<dbReference type="EMBL" id="JANDBC010000003">
    <property type="protein sequence ID" value="MCP9292495.1"/>
    <property type="molecule type" value="Genomic_DNA"/>
</dbReference>
<organism evidence="2 3">
    <name type="scientific">Gracilimonas sediminicola</name>
    <dbReference type="NCBI Taxonomy" id="2952158"/>
    <lineage>
        <taxon>Bacteria</taxon>
        <taxon>Pseudomonadati</taxon>
        <taxon>Balneolota</taxon>
        <taxon>Balneolia</taxon>
        <taxon>Balneolales</taxon>
        <taxon>Balneolaceae</taxon>
        <taxon>Gracilimonas</taxon>
    </lineage>
</organism>
<dbReference type="AlphaFoldDB" id="A0A9X2RF89"/>
<dbReference type="RefSeq" id="WP_255135385.1">
    <property type="nucleotide sequence ID" value="NZ_JANDBC010000003.1"/>
</dbReference>
<keyword evidence="3" id="KW-1185">Reference proteome</keyword>
<accession>A0A9X2RF89</accession>
<evidence type="ECO:0000259" key="1">
    <source>
        <dbReference type="Pfam" id="PF18962"/>
    </source>
</evidence>
<proteinExistence type="predicted"/>
<dbReference type="NCBIfam" id="TIGR04183">
    <property type="entry name" value="Por_Secre_tail"/>
    <property type="match status" value="1"/>
</dbReference>
<protein>
    <submittedName>
        <fullName evidence="2">T9SS type A sorting domain-containing protein</fullName>
    </submittedName>
</protein>
<evidence type="ECO:0000313" key="2">
    <source>
        <dbReference type="EMBL" id="MCP9292495.1"/>
    </source>
</evidence>
<dbReference type="Proteomes" id="UP001139125">
    <property type="component" value="Unassembled WGS sequence"/>
</dbReference>
<dbReference type="InterPro" id="IPR026444">
    <property type="entry name" value="Secre_tail"/>
</dbReference>
<gene>
    <name evidence="2" type="ORF">NM125_12985</name>
</gene>
<evidence type="ECO:0000313" key="3">
    <source>
        <dbReference type="Proteomes" id="UP001139125"/>
    </source>
</evidence>
<feature type="domain" description="Secretion system C-terminal sorting" evidence="1">
    <location>
        <begin position="340"/>
        <end position="412"/>
    </location>
</feature>
<sequence length="418" mass="48007">MFDRTINTIVAGLVVLFLTSGVELQAQSSVDDGRKSKKSALLFKHSDKPLLPSDVLNARFKTDNDIGRSTMQWASEEGWMDAYRITYSYSTDRLTITQNWQIYDGEGWVGDGAYIFTFSEEGYPLSYSFEFGGDVFSEVFHYSAGRLDSATFSETYEGASYSEKIELEYVTDDSIQIYSTVFSEGGQPELTGYFVNREDAFVEVYYETEYTDRYIYSGIDFDEYLTNVFNEFFFVEMYNDEYYEGDDVWIPYSRTTLAYDGQLVIEVEEEYFYESEGEWMAEYRNTFTYENGKIAEDLATYSFDGMNWDDESRTLYEYGMVTSIDEVNDDISTFKLSQNYPNPFNPTTQIAYEISAPGKVLLEVYNVLGERVATLVNANQVAGEYVAGFNASGFPSGIYYYKLVSGQHQQVRSMTLIK</sequence>
<name>A0A9X2RF89_9BACT</name>
<comment type="caution">
    <text evidence="2">The sequence shown here is derived from an EMBL/GenBank/DDBJ whole genome shotgun (WGS) entry which is preliminary data.</text>
</comment>
<reference evidence="2" key="1">
    <citation type="submission" date="2022-06" db="EMBL/GenBank/DDBJ databases">
        <title>Gracilimonas sp. CAU 1638 isolated from sea sediment.</title>
        <authorList>
            <person name="Kim W."/>
        </authorList>
    </citation>
    <scope>NUCLEOTIDE SEQUENCE</scope>
    <source>
        <strain evidence="2">CAU 1638</strain>
    </source>
</reference>